<name>A0ABW4V779_9MICO</name>
<reference evidence="2" key="1">
    <citation type="journal article" date="2019" name="Int. J. Syst. Evol. Microbiol.">
        <title>The Global Catalogue of Microorganisms (GCM) 10K type strain sequencing project: providing services to taxonomists for standard genome sequencing and annotation.</title>
        <authorList>
            <consortium name="The Broad Institute Genomics Platform"/>
            <consortium name="The Broad Institute Genome Sequencing Center for Infectious Disease"/>
            <person name="Wu L."/>
            <person name="Ma J."/>
        </authorList>
    </citation>
    <scope>NUCLEOTIDE SEQUENCE [LARGE SCALE GENOMIC DNA]</scope>
    <source>
        <strain evidence="2">CCM 7043</strain>
    </source>
</reference>
<evidence type="ECO:0008006" key="3">
    <source>
        <dbReference type="Google" id="ProtNLM"/>
    </source>
</evidence>
<organism evidence="1 2">
    <name type="scientific">Promicromonospora aerolata</name>
    <dbReference type="NCBI Taxonomy" id="195749"/>
    <lineage>
        <taxon>Bacteria</taxon>
        <taxon>Bacillati</taxon>
        <taxon>Actinomycetota</taxon>
        <taxon>Actinomycetes</taxon>
        <taxon>Micrococcales</taxon>
        <taxon>Promicromonosporaceae</taxon>
        <taxon>Promicromonospora</taxon>
    </lineage>
</organism>
<dbReference type="RefSeq" id="WP_377198445.1">
    <property type="nucleotide sequence ID" value="NZ_JBHUHF010000001.1"/>
</dbReference>
<evidence type="ECO:0000313" key="2">
    <source>
        <dbReference type="Proteomes" id="UP001597338"/>
    </source>
</evidence>
<comment type="caution">
    <text evidence="1">The sequence shown here is derived from an EMBL/GenBank/DDBJ whole genome shotgun (WGS) entry which is preliminary data.</text>
</comment>
<evidence type="ECO:0000313" key="1">
    <source>
        <dbReference type="EMBL" id="MFD2026626.1"/>
    </source>
</evidence>
<dbReference type="Proteomes" id="UP001597338">
    <property type="component" value="Unassembled WGS sequence"/>
</dbReference>
<keyword evidence="2" id="KW-1185">Reference proteome</keyword>
<protein>
    <recommendedName>
        <fullName evidence="3">Excreted virulence factor EspC (Type VII ESX diderm)</fullName>
    </recommendedName>
</protein>
<dbReference type="EMBL" id="JBHUHF010000001">
    <property type="protein sequence ID" value="MFD2026626.1"/>
    <property type="molecule type" value="Genomic_DNA"/>
</dbReference>
<gene>
    <name evidence="1" type="ORF">ACFSL2_14010</name>
</gene>
<proteinExistence type="predicted"/>
<accession>A0ABW4V779</accession>
<sequence>MGDQLVVDVRLLTDTGDQLTSIVNEFEGADAYAESVADAVGDDKLAGAVRDFSTKWKGRREKMRESIANLAELTTAVGDQFQDVDKTLGNSLEEG</sequence>